<feature type="region of interest" description="Disordered" evidence="1">
    <location>
        <begin position="120"/>
        <end position="146"/>
    </location>
</feature>
<gene>
    <name evidence="3" type="ORF">AABB81_08485</name>
</gene>
<dbReference type="Proteomes" id="UP001474120">
    <property type="component" value="Unassembled WGS sequence"/>
</dbReference>
<dbReference type="RefSeq" id="WP_342159926.1">
    <property type="nucleotide sequence ID" value="NZ_JBCDNA010000002.1"/>
</dbReference>
<keyword evidence="4" id="KW-1185">Reference proteome</keyword>
<name>A0ABU9L0H3_9FLAO</name>
<keyword evidence="2" id="KW-0732">Signal</keyword>
<proteinExistence type="predicted"/>
<feature type="signal peptide" evidence="2">
    <location>
        <begin position="1"/>
        <end position="18"/>
    </location>
</feature>
<reference evidence="3 4" key="1">
    <citation type="submission" date="2024-04" db="EMBL/GenBank/DDBJ databases">
        <title>whole genome sequencing of Lutimonas vermicola strain IMCC1616.</title>
        <authorList>
            <person name="Bae S.S."/>
        </authorList>
    </citation>
    <scope>NUCLEOTIDE SEQUENCE [LARGE SCALE GENOMIC DNA]</scope>
    <source>
        <strain evidence="3 4">IMCC1616</strain>
    </source>
</reference>
<evidence type="ECO:0000313" key="3">
    <source>
        <dbReference type="EMBL" id="MEL4455931.1"/>
    </source>
</evidence>
<dbReference type="EMBL" id="JBCDNA010000002">
    <property type="protein sequence ID" value="MEL4455931.1"/>
    <property type="molecule type" value="Genomic_DNA"/>
</dbReference>
<organism evidence="3 4">
    <name type="scientific">Lutimonas vermicola</name>
    <dbReference type="NCBI Taxonomy" id="414288"/>
    <lineage>
        <taxon>Bacteria</taxon>
        <taxon>Pseudomonadati</taxon>
        <taxon>Bacteroidota</taxon>
        <taxon>Flavobacteriia</taxon>
        <taxon>Flavobacteriales</taxon>
        <taxon>Flavobacteriaceae</taxon>
        <taxon>Lutimonas</taxon>
    </lineage>
</organism>
<comment type="caution">
    <text evidence="3">The sequence shown here is derived from an EMBL/GenBank/DDBJ whole genome shotgun (WGS) entry which is preliminary data.</text>
</comment>
<feature type="compositionally biased region" description="Basic residues" evidence="1">
    <location>
        <begin position="122"/>
        <end position="146"/>
    </location>
</feature>
<protein>
    <submittedName>
        <fullName evidence="3">DUF4890 domain-containing protein</fullName>
    </submittedName>
</protein>
<accession>A0ABU9L0H3</accession>
<feature type="chain" id="PRO_5046985538" evidence="2">
    <location>
        <begin position="19"/>
        <end position="146"/>
    </location>
</feature>
<evidence type="ECO:0000313" key="4">
    <source>
        <dbReference type="Proteomes" id="UP001474120"/>
    </source>
</evidence>
<evidence type="ECO:0000256" key="1">
    <source>
        <dbReference type="SAM" id="MobiDB-lite"/>
    </source>
</evidence>
<evidence type="ECO:0000256" key="2">
    <source>
        <dbReference type="SAM" id="SignalP"/>
    </source>
</evidence>
<sequence length="146" mass="17262">MKKIMIFLFLGTTLLSFAQTENRQKKMNADFTSEQKAILKTKQMALELDLTDGQQKQMLALNKKWAEEKATRKAKMKSVNEEEMTSDERFNHMNAMLDSKIAHQSEVKKILTEDQYAEWKKATKKMPHRSKDRRPQHYRQNRVGQK</sequence>